<feature type="transmembrane region" description="Helical" evidence="1">
    <location>
        <begin position="192"/>
        <end position="212"/>
    </location>
</feature>
<reference evidence="3" key="1">
    <citation type="submission" date="2016-10" db="EMBL/GenBank/DDBJ databases">
        <authorList>
            <person name="Varghese N."/>
            <person name="Submissions S."/>
        </authorList>
    </citation>
    <scope>NUCLEOTIDE SEQUENCE [LARGE SCALE GENOMIC DNA]</scope>
    <source>
        <strain evidence="3">DSM 25575</strain>
    </source>
</reference>
<feature type="transmembrane region" description="Helical" evidence="1">
    <location>
        <begin position="280"/>
        <end position="296"/>
    </location>
</feature>
<dbReference type="RefSeq" id="WP_090025076.1">
    <property type="nucleotide sequence ID" value="NZ_FOVD01000004.1"/>
</dbReference>
<evidence type="ECO:0000256" key="1">
    <source>
        <dbReference type="SAM" id="Phobius"/>
    </source>
</evidence>
<feature type="transmembrane region" description="Helical" evidence="1">
    <location>
        <begin position="255"/>
        <end position="273"/>
    </location>
</feature>
<gene>
    <name evidence="2" type="ORF">SAMN05421594_2887</name>
</gene>
<feature type="transmembrane region" description="Helical" evidence="1">
    <location>
        <begin position="6"/>
        <end position="26"/>
    </location>
</feature>
<feature type="transmembrane region" description="Helical" evidence="1">
    <location>
        <begin position="153"/>
        <end position="180"/>
    </location>
</feature>
<keyword evidence="3" id="KW-1185">Reference proteome</keyword>
<evidence type="ECO:0008006" key="4">
    <source>
        <dbReference type="Google" id="ProtNLM"/>
    </source>
</evidence>
<accession>A0A1I4ZD33</accession>
<evidence type="ECO:0000313" key="2">
    <source>
        <dbReference type="EMBL" id="SFN47933.1"/>
    </source>
</evidence>
<feature type="transmembrane region" description="Helical" evidence="1">
    <location>
        <begin position="73"/>
        <end position="95"/>
    </location>
</feature>
<feature type="transmembrane region" description="Helical" evidence="1">
    <location>
        <begin position="331"/>
        <end position="355"/>
    </location>
</feature>
<dbReference type="AlphaFoldDB" id="A0A1I4ZD33"/>
<feature type="transmembrane region" description="Helical" evidence="1">
    <location>
        <begin position="129"/>
        <end position="147"/>
    </location>
</feature>
<dbReference type="EMBL" id="FOVD01000004">
    <property type="protein sequence ID" value="SFN47933.1"/>
    <property type="molecule type" value="Genomic_DNA"/>
</dbReference>
<evidence type="ECO:0000313" key="3">
    <source>
        <dbReference type="Proteomes" id="UP000198769"/>
    </source>
</evidence>
<feature type="transmembrane region" description="Helical" evidence="1">
    <location>
        <begin position="101"/>
        <end position="117"/>
    </location>
</feature>
<protein>
    <recommendedName>
        <fullName evidence="4">EpsG family protein</fullName>
    </recommendedName>
</protein>
<name>A0A1I4ZD33_CHROL</name>
<organism evidence="2 3">
    <name type="scientific">Chryseobacterium oleae</name>
    <dbReference type="NCBI Taxonomy" id="491207"/>
    <lineage>
        <taxon>Bacteria</taxon>
        <taxon>Pseudomonadati</taxon>
        <taxon>Bacteroidota</taxon>
        <taxon>Flavobacteriia</taxon>
        <taxon>Flavobacteriales</taxon>
        <taxon>Weeksellaceae</taxon>
        <taxon>Chryseobacterium group</taxon>
        <taxon>Chryseobacterium</taxon>
    </lineage>
</organism>
<dbReference type="Proteomes" id="UP000198769">
    <property type="component" value="Unassembled WGS sequence"/>
</dbReference>
<sequence>MKPKPVTYIISIVLAIYYFVSIKTTYSLIVENKGGWYLGEWLINYQDGGFKRRGFFGTLFIAINEISKINLEYIIFAFLFVVYTLFFYLLVKLFWKEKNNLLVLALVLLPAGFGMMVKDPSIASKKEIIFFLFYIMYILCLRSKIVVKDFVITLFILIAILTHEAAYFYIPFVSFTYFVKNSGSLVDKIKKIAIYQLIPATIVMLILYKFGISINTENSVLFLKNHGLILDELGIYEYDPNYNVLAFYKQNLYSYQTYIISILIGAFTFYLYCRLNKVKISALFIVIQTAFLIPLFYLALDWGRWINIFFSLLTIFIVTDQKSILTRKQEIMTFLLILFNLSWTMMLKTGGFLTFPALDALLKKVYYFIYYKIHNIFIN</sequence>
<keyword evidence="1" id="KW-0812">Transmembrane</keyword>
<proteinExistence type="predicted"/>
<keyword evidence="1" id="KW-0472">Membrane</keyword>
<keyword evidence="1" id="KW-1133">Transmembrane helix</keyword>
<dbReference type="OrthoDB" id="1235476at2"/>